<reference evidence="14 19" key="14">
    <citation type="submission" date="2020-09" db="EMBL/GenBank/DDBJ databases">
        <title>Escherichia coli ST617 producing NDM-5 caused a small hospital outbreak.</title>
        <authorList>
            <person name="Bibbolino G."/>
            <person name="Di Lella F.M."/>
            <person name="Arcari G."/>
        </authorList>
    </citation>
    <scope>NUCLEOTIDE SEQUENCE [LARGE SCALE GENOMIC DNA]</scope>
    <source>
        <strain evidence="14 19">LT-1</strain>
        <plasmid evidence="14 19">pIncF</plasmid>
    </source>
</reference>
<dbReference type="EMBL" id="CP009232">
    <property type="protein sequence ID" value="AKD26704.1"/>
    <property type="molecule type" value="Genomic_DNA"/>
</dbReference>
<evidence type="ECO:0000313" key="6">
    <source>
        <dbReference type="EMBL" id="AKJ21639.1"/>
    </source>
</evidence>
<evidence type="ECO:0000313" key="13">
    <source>
        <dbReference type="EMBL" id="MQK26820.1"/>
    </source>
</evidence>
<dbReference type="Pfam" id="PF08534">
    <property type="entry name" value="Redoxin"/>
    <property type="match status" value="1"/>
</dbReference>
<evidence type="ECO:0000313" key="9">
    <source>
        <dbReference type="EMBL" id="EMJ5256905.1"/>
    </source>
</evidence>
<evidence type="ECO:0000259" key="2">
    <source>
        <dbReference type="PROSITE" id="PS51352"/>
    </source>
</evidence>
<dbReference type="EMBL" id="LN850163">
    <property type="protein sequence ID" value="CRK62852.1"/>
    <property type="molecule type" value="Genomic_DNA"/>
</dbReference>
<accession>A0A061Y5K1</accession>
<dbReference type="Proteomes" id="UP000281521">
    <property type="component" value="Unassembled WGS sequence"/>
</dbReference>
<dbReference type="EMBL" id="DABGKQ010000081">
    <property type="protein sequence ID" value="HAJ5807580.1"/>
    <property type="molecule type" value="Genomic_DNA"/>
</dbReference>
<reference evidence="5" key="4">
    <citation type="submission" date="2015-04" db="EMBL/GenBank/DDBJ databases">
        <title>CTX-M-encoding plasmid pCA08 from community associated E. coli.</title>
        <authorList>
            <person name="Li J.-J."/>
            <person name="Doi Y."/>
        </authorList>
    </citation>
    <scope>NUCLEOTIDE SEQUENCE</scope>
    <source>
        <strain evidence="5">CA08</strain>
        <plasmid evidence="5">pCA08</plasmid>
    </source>
</reference>
<keyword evidence="1" id="KW-1133">Transmembrane helix</keyword>
<dbReference type="EMBL" id="CP012197">
    <property type="protein sequence ID" value="ANZ22135.1"/>
    <property type="molecule type" value="Genomic_DNA"/>
</dbReference>
<dbReference type="RefSeq" id="WP_000949452.1">
    <property type="nucleotide sequence ID" value="NZ_AP018939.1"/>
</dbReference>
<organism evidence="10">
    <name type="scientific">Escherichia coli</name>
    <dbReference type="NCBI Taxonomy" id="562"/>
    <lineage>
        <taxon>Bacteria</taxon>
        <taxon>Pseudomonadati</taxon>
        <taxon>Pseudomonadota</taxon>
        <taxon>Gammaproteobacteria</taxon>
        <taxon>Enterobacterales</taxon>
        <taxon>Enterobacteriaceae</taxon>
        <taxon>Escherichia</taxon>
    </lineage>
</organism>
<dbReference type="AlphaFoldDB" id="A0A061Y5K1"/>
<evidence type="ECO:0000313" key="20">
    <source>
        <dbReference type="Proteomes" id="UP000842519"/>
    </source>
</evidence>
<geneLocation type="plasmid" evidence="14 19">
    <name>pIncF</name>
</geneLocation>
<sequence>MLSKLRRWLREGAILLVVLAGVIILLDVWRSPQMPAMFDSTPLHTLDGETVTLASISEERPVLLYFWASWCGICRFTTPDVARLQSEGESVMTIALRSGNDGEVSRWLSRKRVTFPVVNDSGGEISRNWEISVTPTLVVVSKGQVVTTTSGWTSYWGMKLRLWRAAMF</sequence>
<reference evidence="9" key="15">
    <citation type="submission" date="2024-02" db="EMBL/GenBank/DDBJ databases">
        <authorList>
            <consortium name="Clinical and Environmental Microbiology Branch: Whole genome sequencing antimicrobial resistance pathogens in the healthcare setting"/>
        </authorList>
    </citation>
    <scope>NUCLEOTIDE SEQUENCE</scope>
    <source>
        <strain evidence="9">1924188</strain>
    </source>
</reference>
<evidence type="ECO:0000313" key="8">
    <source>
        <dbReference type="EMBL" id="CRK62852.1"/>
    </source>
</evidence>
<dbReference type="EMBL" id="ABONVU020000037">
    <property type="protein sequence ID" value="EMJ5256905.1"/>
    <property type="molecule type" value="Genomic_DNA"/>
</dbReference>
<reference evidence="13 18" key="11">
    <citation type="journal article" date="2019" name="Environ. Health Perspect.">
        <title>Inter-host Transmission of Carbapenemase-Producing Escherichia coli among Humans and Backyard Animals.</title>
        <authorList>
            <person name="Li J."/>
            <person name="Bi Z."/>
            <person name="Ma S."/>
            <person name="Chen B."/>
            <person name="Cai C."/>
            <person name="He J."/>
            <person name="Schwarz S."/>
            <person name="Sun C."/>
            <person name="Zhou Y."/>
            <person name="Yin J."/>
            <person name="Hulth A."/>
            <person name="Wang Y."/>
            <person name="Shen Z."/>
            <person name="Wang S."/>
            <person name="Wu C."/>
            <person name="Nilsson L.E."/>
            <person name="Walsh T.R."/>
            <person name="Borjesson S."/>
            <person name="Shen J."/>
            <person name="Sun Q."/>
            <person name="Wang Y."/>
        </authorList>
    </citation>
    <scope>NUCLEOTIDE SEQUENCE [LARGE SCALE GENOMIC DNA]</scope>
    <source>
        <strain evidence="13 18">A016f</strain>
    </source>
</reference>
<evidence type="ECO:0000313" key="10">
    <source>
        <dbReference type="EMBL" id="HAH4526933.1"/>
    </source>
</evidence>
<dbReference type="Gene3D" id="3.40.30.10">
    <property type="entry name" value="Glutaredoxin"/>
    <property type="match status" value="1"/>
</dbReference>
<reference evidence="6" key="3">
    <citation type="submission" date="2015-02" db="EMBL/GenBank/DDBJ databases">
        <authorList>
            <person name="Zong Z."/>
        </authorList>
    </citation>
    <scope>NUCLEOTIDE SEQUENCE</scope>
    <source>
        <strain evidence="6">WCHEC13-8</strain>
        <plasmid evidence="6">pCTXM15</plasmid>
    </source>
</reference>
<dbReference type="InterPro" id="IPR013766">
    <property type="entry name" value="Thioredoxin_domain"/>
</dbReference>
<dbReference type="Proteomes" id="UP000682682">
    <property type="component" value="Plasmid pIncF"/>
</dbReference>
<dbReference type="PROSITE" id="PS51352">
    <property type="entry name" value="THIOREDOXIN_2"/>
    <property type="match status" value="1"/>
</dbReference>
<dbReference type="Proteomes" id="UP000842519">
    <property type="component" value="Unassembled WGS sequence"/>
</dbReference>
<geneLocation type="plasmid" evidence="7">
    <name>pECwhn14</name>
</geneLocation>
<dbReference type="EMBL" id="CP009231">
    <property type="protein sequence ID" value="AKD26469.1"/>
    <property type="molecule type" value="Genomic_DNA"/>
</dbReference>
<dbReference type="GO" id="GO:0016491">
    <property type="term" value="F:oxidoreductase activity"/>
    <property type="evidence" value="ECO:0007669"/>
    <property type="project" value="InterPro"/>
</dbReference>
<feature type="transmembrane region" description="Helical" evidence="1">
    <location>
        <begin position="12"/>
        <end position="29"/>
    </location>
</feature>
<evidence type="ECO:0000313" key="17">
    <source>
        <dbReference type="Proteomes" id="UP000281521"/>
    </source>
</evidence>
<dbReference type="PANTHER" id="PTHR42852:SF17">
    <property type="entry name" value="THIOREDOXIN-LIKE PROTEIN HI_1115"/>
    <property type="match status" value="1"/>
</dbReference>
<reference evidence="3" key="2">
    <citation type="journal article" date="2015" name="Antimicrob. Agents Chemother.">
        <title>Complete nucleotide sequences of bla(CTX-M)-harboring IncF plasmids from community-associated Escherichia coli strains in the United States.</title>
        <authorList>
            <person name="Li J.J."/>
            <person name="Spychala C.N."/>
            <person name="Hu F."/>
            <person name="Sheng J.F."/>
            <person name="Doi Y."/>
        </authorList>
    </citation>
    <scope>NUCLEOTIDE SEQUENCE</scope>
    <source>
        <strain evidence="5">CA08</strain>
        <strain evidence="3">CA14</strain>
        <strain evidence="4">CA28</strain>
        <plasmid evidence="5">pCA08</plasmid>
        <plasmid evidence="3">pCA14</plasmid>
        <plasmid evidence="4">pCA28</plasmid>
    </source>
</reference>
<reference evidence="10" key="13">
    <citation type="submission" date="2019-12" db="EMBL/GenBank/DDBJ databases">
        <authorList>
            <consortium name="NCBI Pathogen Detection Project"/>
        </authorList>
    </citation>
    <scope>NUCLEOTIDE SEQUENCE</scope>
    <source>
        <strain evidence="11">EC00605</strain>
        <strain evidence="10">EC00763</strain>
        <strain evidence="12">Ecoli[ST-405]</strain>
    </source>
</reference>
<dbReference type="Proteomes" id="UP000359125">
    <property type="component" value="Unassembled WGS sequence"/>
</dbReference>
<keyword evidence="1" id="KW-0472">Membrane</keyword>
<dbReference type="EMBL" id="KP789020">
    <property type="protein sequence ID" value="AKJ21639.1"/>
    <property type="molecule type" value="Genomic_DNA"/>
</dbReference>
<geneLocation type="plasmid" evidence="5">
    <name>pCA08</name>
</geneLocation>
<proteinExistence type="predicted"/>
<geneLocation type="plasmid" evidence="16">
    <name>1</name>
</geneLocation>
<dbReference type="EMBL" id="CP009233">
    <property type="protein sequence ID" value="AKD26882.1"/>
    <property type="molecule type" value="Genomic_DNA"/>
</dbReference>
<dbReference type="EMBL" id="RYCF01000118">
    <property type="protein sequence ID" value="MQK26820.1"/>
    <property type="molecule type" value="Genomic_DNA"/>
</dbReference>
<dbReference type="EMBL" id="DABBJX010000054">
    <property type="protein sequence ID" value="HAH4526933.1"/>
    <property type="molecule type" value="Genomic_DNA"/>
</dbReference>
<evidence type="ECO:0000313" key="18">
    <source>
        <dbReference type="Proteomes" id="UP000359125"/>
    </source>
</evidence>
<evidence type="ECO:0000313" key="19">
    <source>
        <dbReference type="Proteomes" id="UP000682682"/>
    </source>
</evidence>
<dbReference type="EMBL" id="UWXJ01000002">
    <property type="protein sequence ID" value="VCZ28111.1"/>
    <property type="molecule type" value="Genomic_DNA"/>
</dbReference>
<reference evidence="16" key="12">
    <citation type="submission" date="2019-06" db="EMBL/GenBank/DDBJ databases">
        <authorList>
            <consortium name="Pathogen Informatics"/>
        </authorList>
    </citation>
    <scope>NUCLEOTIDE SEQUENCE [LARGE SCALE GENOMIC DNA]</scope>
    <source>
        <strain evidence="16">VRES-hospital6495299</strain>
        <plasmid evidence="16">1</plasmid>
    </source>
</reference>
<reference evidence="4" key="1">
    <citation type="submission" date="2014-08" db="EMBL/GenBank/DDBJ databases">
        <title>CTX-M-encoding plasmid pCA28 from community associated ESBL-producing E.coli.</title>
        <authorList>
            <person name="Li J."/>
            <person name="Doi Y."/>
        </authorList>
    </citation>
    <scope>NUCLEOTIDE SEQUENCE</scope>
    <source>
        <strain evidence="4">CA28</strain>
        <plasmid evidence="4">pCA28</plasmid>
    </source>
</reference>
<gene>
    <name evidence="6" type="primary">stoA</name>
    <name evidence="7" type="ORF">AKG29_00840</name>
    <name evidence="15" type="ORF">BANRA_05386</name>
    <name evidence="13" type="ORF">EIZ93_21515</name>
    <name evidence="10" type="ORF">GRC73_23565</name>
    <name evidence="11" type="ORF">HL601_24785</name>
    <name evidence="12" type="ORF">HLZ39_24335</name>
    <name evidence="14" type="ORF">ID255_p0190</name>
    <name evidence="6" type="ORF">pCTXM15_EC8_00148</name>
    <name evidence="9" type="ORF">R8O40_005265</name>
    <name evidence="16" type="ORF">SAMEA4370473_00046</name>
</gene>
<reference evidence="10 20" key="9">
    <citation type="journal article" date="2018" name="Genome Biol.">
        <title>SKESA: strategic k-mer extension for scrupulous assemblies.</title>
        <authorList>
            <person name="Souvorov A."/>
            <person name="Agarwala R."/>
            <person name="Lipman D.J."/>
        </authorList>
    </citation>
    <scope>NUCLEOTIDE SEQUENCE [LARGE SCALE GENOMIC DNA]</scope>
    <source>
        <strain evidence="11">EC00605</strain>
        <strain evidence="10">EC00763</strain>
        <strain evidence="12">Ecoli[ST-405]</strain>
        <strain evidence="20">ecoli[ST-405]</strain>
    </source>
</reference>
<dbReference type="InterPro" id="IPR050553">
    <property type="entry name" value="Thioredoxin_ResA/DsbE_sf"/>
</dbReference>
<reference evidence="3" key="5">
    <citation type="submission" date="2015-04" db="EMBL/GenBank/DDBJ databases">
        <title>CTX-M-encoding plasmid pCA14 from community associated ESBL-producing E.coli.</title>
        <authorList>
            <person name="Li J.-J."/>
            <person name="Doi Y."/>
        </authorList>
    </citation>
    <scope>NUCLEOTIDE SEQUENCE</scope>
    <source>
        <strain evidence="3">CA14</strain>
        <plasmid evidence="3">pCA14</plasmid>
    </source>
</reference>
<dbReference type="EMBL" id="LR595874">
    <property type="protein sequence ID" value="VUD38200.1"/>
    <property type="molecule type" value="Genomic_DNA"/>
</dbReference>
<evidence type="ECO:0000313" key="15">
    <source>
        <dbReference type="EMBL" id="VCZ28111.1"/>
    </source>
</evidence>
<dbReference type="SUPFAM" id="SSF52833">
    <property type="entry name" value="Thioredoxin-like"/>
    <property type="match status" value="1"/>
</dbReference>
<evidence type="ECO:0000313" key="5">
    <source>
        <dbReference type="EMBL" id="AKD26882.1"/>
    </source>
</evidence>
<evidence type="ECO:0000313" key="4">
    <source>
        <dbReference type="EMBL" id="AKD26704.1"/>
    </source>
</evidence>
<dbReference type="Proteomes" id="UP001285616">
    <property type="component" value="Unassembled WGS sequence"/>
</dbReference>
<geneLocation type="plasmid" evidence="6">
    <name>pCTXM15</name>
</geneLocation>
<evidence type="ECO:0000313" key="16">
    <source>
        <dbReference type="EMBL" id="VUD38200.1"/>
    </source>
</evidence>
<evidence type="ECO:0000313" key="7">
    <source>
        <dbReference type="EMBL" id="ANZ22135.1"/>
    </source>
</evidence>
<reference evidence="8" key="6">
    <citation type="submission" date="2015-05" db="EMBL/GenBank/DDBJ databases">
        <authorList>
            <person name="Wang D.B."/>
            <person name="Wang M."/>
        </authorList>
    </citation>
    <scope>NUCLEOTIDE SEQUENCE</scope>
    <source>
        <strain evidence="8">I1-34</strain>
        <plasmid evidence="8">pI1-34TF</plasmid>
    </source>
</reference>
<dbReference type="InterPro" id="IPR013740">
    <property type="entry name" value="Redoxin"/>
</dbReference>
<reference evidence="8" key="7">
    <citation type="submission" date="2015-07" db="EMBL/GenBank/DDBJ databases">
        <title>Characterisation of E. coli isolates and blaCTX-M harbouring plasmids isolated from dairy cattle in the UK.</title>
        <authorList>
            <person name="Boinett C.J."/>
            <person name="AbuOun M."/>
            <person name="Woodward M.J."/>
            <person name="Anjum M.F."/>
        </authorList>
    </citation>
    <scope>NUCLEOTIDE SEQUENCE [LARGE SCALE GENOMIC DNA]</scope>
    <source>
        <strain evidence="8">I1-34</strain>
        <plasmid evidence="8">pI1-34TF</plasmid>
    </source>
</reference>
<feature type="domain" description="Thioredoxin" evidence="2">
    <location>
        <begin position="32"/>
        <end position="168"/>
    </location>
</feature>
<reference evidence="15 17" key="10">
    <citation type="submission" date="2018-10" db="EMBL/GenBank/DDBJ databases">
        <authorList>
            <person name="Noll B N."/>
        </authorList>
    </citation>
    <scope>NUCLEOTIDE SEQUENCE [LARGE SCALE GENOMIC DNA]</scope>
    <source>
        <strain evidence="15">Ecoli022</strain>
    </source>
</reference>
<geneLocation type="plasmid" evidence="8">
    <name>pI1-34TF</name>
</geneLocation>
<name>A0A061Y5K1_ECOLX</name>
<reference evidence="7" key="8">
    <citation type="submission" date="2015-07" db="EMBL/GenBank/DDBJ databases">
        <title>Genomic insight into acquired antimicrobial resistance determinants in a multidrug resistant Escherichia coli isolate from healthy chicken in China.</title>
        <authorList>
            <person name="Lei C.W."/>
            <person name="Zhang A.Y."/>
            <person name="Wang H.N."/>
        </authorList>
    </citation>
    <scope>NUCLEOTIDE SEQUENCE [LARGE SCALE GENOMIC DNA]</scope>
    <source>
        <strain evidence="7">ECwhn14</strain>
        <plasmid evidence="7">pECwhn14</plasmid>
    </source>
</reference>
<evidence type="ECO:0000256" key="1">
    <source>
        <dbReference type="SAM" id="Phobius"/>
    </source>
</evidence>
<keyword evidence="1" id="KW-0812">Transmembrane</keyword>
<dbReference type="PATRIC" id="fig|562.10477.peg.5240"/>
<protein>
    <submittedName>
        <fullName evidence="3 7">Alkyl hydroperoxide reductase</fullName>
    </submittedName>
    <submittedName>
        <fullName evidence="9">Protein disulfide oxidoreductase</fullName>
    </submittedName>
    <submittedName>
        <fullName evidence="10">Redoxin family protein</fullName>
    </submittedName>
    <submittedName>
        <fullName evidence="15">Sporulation thiol-disulfide oxidoreductase A</fullName>
    </submittedName>
    <submittedName>
        <fullName evidence="6">Stage IV sporulation protein H</fullName>
    </submittedName>
</protein>
<evidence type="ECO:0000313" key="11">
    <source>
        <dbReference type="EMBL" id="HAJ0998737.1"/>
    </source>
</evidence>
<evidence type="ECO:0000313" key="12">
    <source>
        <dbReference type="EMBL" id="HAJ5807580.1"/>
    </source>
</evidence>
<evidence type="ECO:0000313" key="3">
    <source>
        <dbReference type="EMBL" id="AKD26469.1"/>
    </source>
</evidence>
<dbReference type="EMBL" id="MW048884">
    <property type="protein sequence ID" value="QSX26076.1"/>
    <property type="molecule type" value="Genomic_DNA"/>
</dbReference>
<geneLocation type="plasmid" evidence="3">
    <name>pCA14</name>
</geneLocation>
<geneLocation type="plasmid" evidence="4">
    <name>pCA28</name>
</geneLocation>
<evidence type="ECO:0000313" key="14">
    <source>
        <dbReference type="EMBL" id="QSX26076.1"/>
    </source>
</evidence>
<dbReference type="CDD" id="cd03011">
    <property type="entry name" value="TlpA_like_ScsD_MtbDsbE"/>
    <property type="match status" value="1"/>
</dbReference>
<dbReference type="PANTHER" id="PTHR42852">
    <property type="entry name" value="THIOL:DISULFIDE INTERCHANGE PROTEIN DSBE"/>
    <property type="match status" value="1"/>
</dbReference>
<dbReference type="SMR" id="A0A061Y5K1"/>
<dbReference type="EMBL" id="DABGZR010000065">
    <property type="protein sequence ID" value="HAJ0998737.1"/>
    <property type="molecule type" value="Genomic_DNA"/>
</dbReference>
<dbReference type="InterPro" id="IPR036249">
    <property type="entry name" value="Thioredoxin-like_sf"/>
</dbReference>
<keyword evidence="3" id="KW-0614">Plasmid</keyword>